<reference evidence="4 5" key="1">
    <citation type="submission" date="2020-08" db="EMBL/GenBank/DDBJ databases">
        <title>Genomic Encyclopedia of Type Strains, Phase IV (KMG-IV): sequencing the most valuable type-strain genomes for metagenomic binning, comparative biology and taxonomic classification.</title>
        <authorList>
            <person name="Goeker M."/>
        </authorList>
    </citation>
    <scope>NUCLEOTIDE SEQUENCE [LARGE SCALE GENOMIC DNA]</scope>
    <source>
        <strain evidence="4 5">DSM 27568</strain>
    </source>
</reference>
<dbReference type="GO" id="GO:0006749">
    <property type="term" value="P:glutathione metabolic process"/>
    <property type="evidence" value="ECO:0007669"/>
    <property type="project" value="TreeGrafter"/>
</dbReference>
<name>A0A7W6C2P4_9SPHN</name>
<dbReference type="PANTHER" id="PTHR43969">
    <property type="entry name" value="GLUTATHIONE S TRANSFERASE D10, ISOFORM A-RELATED"/>
    <property type="match status" value="1"/>
</dbReference>
<dbReference type="PROSITE" id="PS50405">
    <property type="entry name" value="GST_CTER"/>
    <property type="match status" value="1"/>
</dbReference>
<dbReference type="InterPro" id="IPR036282">
    <property type="entry name" value="Glutathione-S-Trfase_C_sf"/>
</dbReference>
<dbReference type="SUPFAM" id="SSF47616">
    <property type="entry name" value="GST C-terminal domain-like"/>
    <property type="match status" value="1"/>
</dbReference>
<evidence type="ECO:0000313" key="4">
    <source>
        <dbReference type="EMBL" id="MBB3941437.1"/>
    </source>
</evidence>
<dbReference type="InterPro" id="IPR010987">
    <property type="entry name" value="Glutathione-S-Trfase_C-like"/>
</dbReference>
<proteinExistence type="predicted"/>
<accession>A0A7W6C2P4</accession>
<dbReference type="InterPro" id="IPR040079">
    <property type="entry name" value="Glutathione_S-Trfase"/>
</dbReference>
<evidence type="ECO:0000259" key="2">
    <source>
        <dbReference type="PROSITE" id="PS50404"/>
    </source>
</evidence>
<dbReference type="CDD" id="cd00299">
    <property type="entry name" value="GST_C_family"/>
    <property type="match status" value="1"/>
</dbReference>
<dbReference type="InterPro" id="IPR004045">
    <property type="entry name" value="Glutathione_S-Trfase_N"/>
</dbReference>
<dbReference type="Gene3D" id="3.40.30.10">
    <property type="entry name" value="Glutaredoxin"/>
    <property type="match status" value="1"/>
</dbReference>
<protein>
    <submittedName>
        <fullName evidence="4">Glutathione S-transferase</fullName>
        <ecNumber evidence="4">2.5.1.18</ecNumber>
    </submittedName>
</protein>
<dbReference type="PROSITE" id="PS50404">
    <property type="entry name" value="GST_NTER"/>
    <property type="match status" value="1"/>
</dbReference>
<evidence type="ECO:0000313" key="5">
    <source>
        <dbReference type="Proteomes" id="UP000561459"/>
    </source>
</evidence>
<dbReference type="PANTHER" id="PTHR43969:SF9">
    <property type="entry name" value="GLUTATHIONE S TRANSFERASE D10, ISOFORM A-RELATED"/>
    <property type="match status" value="1"/>
</dbReference>
<sequence length="275" mass="31401">MSVRTGEVNCPCFGRTDTPDVTRAHLPTYPPNAPPGAGATLDAFSPLWHPERMWHLYQFPLCPFSRKVRLLMSEKGIAYELQTEKPWENRDGFFAMNPAGRVPVLQDEERGITLSDSRAICEYFEETVENNQLISGTAQQRAEVRRLVAMFDENFFNDVSGPLLHERMKKRLVLRQAPDARMLREAMKLAHDWLDYIDYLIDHRPWLAGATMTLADLAAAAQISVADYLGGIDWSTHEPARGWYLVIKSRPSFRPLLSERMEVIQPPTHYAEVDA</sequence>
<dbReference type="InterPro" id="IPR036249">
    <property type="entry name" value="Thioredoxin-like_sf"/>
</dbReference>
<dbReference type="SUPFAM" id="SSF52833">
    <property type="entry name" value="Thioredoxin-like"/>
    <property type="match status" value="1"/>
</dbReference>
<dbReference type="GO" id="GO:0004364">
    <property type="term" value="F:glutathione transferase activity"/>
    <property type="evidence" value="ECO:0007669"/>
    <property type="project" value="UniProtKB-EC"/>
</dbReference>
<organism evidence="4 5">
    <name type="scientific">Novosphingobium fluoreni</name>
    <dbReference type="NCBI Taxonomy" id="1391222"/>
    <lineage>
        <taxon>Bacteria</taxon>
        <taxon>Pseudomonadati</taxon>
        <taxon>Pseudomonadota</taxon>
        <taxon>Alphaproteobacteria</taxon>
        <taxon>Sphingomonadales</taxon>
        <taxon>Sphingomonadaceae</taxon>
        <taxon>Novosphingobium</taxon>
    </lineage>
</organism>
<dbReference type="SFLD" id="SFLDG00358">
    <property type="entry name" value="Main_(cytGST)"/>
    <property type="match status" value="1"/>
</dbReference>
<keyword evidence="5" id="KW-1185">Reference proteome</keyword>
<comment type="caution">
    <text evidence="4">The sequence shown here is derived from an EMBL/GenBank/DDBJ whole genome shotgun (WGS) entry which is preliminary data.</text>
</comment>
<dbReference type="Pfam" id="PF13409">
    <property type="entry name" value="GST_N_2"/>
    <property type="match status" value="1"/>
</dbReference>
<feature type="domain" description="GST C-terminal" evidence="3">
    <location>
        <begin position="137"/>
        <end position="270"/>
    </location>
</feature>
<comment type="subunit">
    <text evidence="1">Homodimer.</text>
</comment>
<gene>
    <name evidence="4" type="ORF">GGR39_003114</name>
</gene>
<dbReference type="Proteomes" id="UP000561459">
    <property type="component" value="Unassembled WGS sequence"/>
</dbReference>
<dbReference type="EC" id="2.5.1.18" evidence="4"/>
<dbReference type="AlphaFoldDB" id="A0A7W6C2P4"/>
<dbReference type="EMBL" id="JACIDY010000009">
    <property type="protein sequence ID" value="MBB3941437.1"/>
    <property type="molecule type" value="Genomic_DNA"/>
</dbReference>
<dbReference type="SFLD" id="SFLDS00019">
    <property type="entry name" value="Glutathione_Transferase_(cytos"/>
    <property type="match status" value="1"/>
</dbReference>
<feature type="domain" description="GST N-terminal" evidence="2">
    <location>
        <begin position="52"/>
        <end position="132"/>
    </location>
</feature>
<dbReference type="CDD" id="cd00570">
    <property type="entry name" value="GST_N_family"/>
    <property type="match status" value="1"/>
</dbReference>
<evidence type="ECO:0000259" key="3">
    <source>
        <dbReference type="PROSITE" id="PS50405"/>
    </source>
</evidence>
<keyword evidence="4" id="KW-0808">Transferase</keyword>
<evidence type="ECO:0000256" key="1">
    <source>
        <dbReference type="ARBA" id="ARBA00011738"/>
    </source>
</evidence>
<dbReference type="Gene3D" id="1.20.1050.10">
    <property type="match status" value="1"/>
</dbReference>